<evidence type="ECO:0000313" key="4">
    <source>
        <dbReference type="EMBL" id="KAK6633197.1"/>
    </source>
</evidence>
<keyword evidence="5" id="KW-1185">Reference proteome</keyword>
<dbReference type="Pfam" id="PF12894">
    <property type="entry name" value="ANAPC4_WD40"/>
    <property type="match status" value="1"/>
</dbReference>
<dbReference type="SUPFAM" id="SSF50978">
    <property type="entry name" value="WD40 repeat-like"/>
    <property type="match status" value="2"/>
</dbReference>
<accession>A0ABR1B102</accession>
<evidence type="ECO:0000259" key="3">
    <source>
        <dbReference type="Pfam" id="PF12894"/>
    </source>
</evidence>
<protein>
    <recommendedName>
        <fullName evidence="3">Anaphase-promoting complex subunit 4-like WD40 domain-containing protein</fullName>
    </recommendedName>
</protein>
<dbReference type="SMART" id="SM00320">
    <property type="entry name" value="WD40"/>
    <property type="match status" value="8"/>
</dbReference>
<dbReference type="InterPro" id="IPR046351">
    <property type="entry name" value="UTP4"/>
</dbReference>
<dbReference type="PANTHER" id="PTHR44163:SF1">
    <property type="entry name" value="U3 SMALL NUCLEOLAR RNA-ASSOCIATED PROTEIN 4 HOMOLOG"/>
    <property type="match status" value="1"/>
</dbReference>
<organism evidence="4 5">
    <name type="scientific">Polyplax serrata</name>
    <name type="common">Common mouse louse</name>
    <dbReference type="NCBI Taxonomy" id="468196"/>
    <lineage>
        <taxon>Eukaryota</taxon>
        <taxon>Metazoa</taxon>
        <taxon>Ecdysozoa</taxon>
        <taxon>Arthropoda</taxon>
        <taxon>Hexapoda</taxon>
        <taxon>Insecta</taxon>
        <taxon>Pterygota</taxon>
        <taxon>Neoptera</taxon>
        <taxon>Paraneoptera</taxon>
        <taxon>Psocodea</taxon>
        <taxon>Troctomorpha</taxon>
        <taxon>Phthiraptera</taxon>
        <taxon>Anoplura</taxon>
        <taxon>Polyplacidae</taxon>
        <taxon>Polyplax</taxon>
    </lineage>
</organism>
<feature type="coiled-coil region" evidence="2">
    <location>
        <begin position="610"/>
        <end position="641"/>
    </location>
</feature>
<dbReference type="Proteomes" id="UP001359485">
    <property type="component" value="Unassembled WGS sequence"/>
</dbReference>
<gene>
    <name evidence="4" type="ORF">RUM44_003798</name>
</gene>
<proteinExistence type="predicted"/>
<dbReference type="PROSITE" id="PS50082">
    <property type="entry name" value="WD_REPEATS_2"/>
    <property type="match status" value="1"/>
</dbReference>
<reference evidence="4 5" key="1">
    <citation type="submission" date="2023-09" db="EMBL/GenBank/DDBJ databases">
        <title>Genomes of two closely related lineages of the louse Polyplax serrata with different host specificities.</title>
        <authorList>
            <person name="Martinu J."/>
            <person name="Tarabai H."/>
            <person name="Stefka J."/>
            <person name="Hypsa V."/>
        </authorList>
    </citation>
    <scope>NUCLEOTIDE SEQUENCE [LARGE SCALE GENOMIC DNA]</scope>
    <source>
        <strain evidence="4">98ZLc_SE</strain>
    </source>
</reference>
<dbReference type="Gene3D" id="2.130.10.10">
    <property type="entry name" value="YVTN repeat-like/Quinoprotein amine dehydrogenase"/>
    <property type="match status" value="3"/>
</dbReference>
<dbReference type="InterPro" id="IPR015943">
    <property type="entry name" value="WD40/YVTN_repeat-like_dom_sf"/>
</dbReference>
<evidence type="ECO:0000256" key="2">
    <source>
        <dbReference type="SAM" id="Coils"/>
    </source>
</evidence>
<feature type="domain" description="Anaphase-promoting complex subunit 4-like WD40" evidence="3">
    <location>
        <begin position="110"/>
        <end position="196"/>
    </location>
</feature>
<evidence type="ECO:0000256" key="1">
    <source>
        <dbReference type="PROSITE-ProRule" id="PRU00221"/>
    </source>
</evidence>
<keyword evidence="1" id="KW-0853">WD repeat</keyword>
<dbReference type="InterPro" id="IPR036322">
    <property type="entry name" value="WD40_repeat_dom_sf"/>
</dbReference>
<dbReference type="InterPro" id="IPR001680">
    <property type="entry name" value="WD40_rpt"/>
</dbReference>
<evidence type="ECO:0000313" key="5">
    <source>
        <dbReference type="Proteomes" id="UP001359485"/>
    </source>
</evidence>
<dbReference type="InterPro" id="IPR024977">
    <property type="entry name" value="Apc4-like_WD40_dom"/>
</dbReference>
<sequence length="681" mass="76477">MGKADVLAHNVRFYNPESRAIHCMALQRKNKKLAVSRSDNSVEIWDVNFTPYLEKSFSDLNFSIEDVKWFGGRLFSCGLQGYIVEYDCLNESVLYTTPVTGGPAWCIDVNEKRRLLACGTEDGYINILEIGNDKLEHFKFLDKQQGRILCLSWDKSGQHLVTGSVDVIRVWNVETGHAIHKMKTGRNENRKETVVWCVAVTSDFTIISGDSRGCLCFWDGKIGTQIESNNTHDADILSLALTEDESAVYCAGKYQCCLSFLSSVDPTITIYGKVAEHSGGRRKWAKGGQRKIHEHDVRALAISSDKKLFTGGIDGYLALSSYPPKVLIKFPPLLKGPCTSLAPSKRYVLLRYLTYLDLWKLGQAQVDQETFDSFIPLDENEMLLLKLKAKKTDTIISSSLSDDGQFLAYSTNRGISFFRFSPDETVDKLTKLPEPTECGPCRLIQFYQMKRKNYCAAVTKTNEIHILEMGDTGPDIIQTIKPAENETLTDTISHLTIMSDTPYLVAADCQSNIGVWMISNWSLHCTLPKYNAAVTAVSMRKGSALVVVAYSDLKVVEFDLKEKKYTQFSKSLDCILSNHLHTTIASITFDSRKISSIIVHDDSSICVFDKNNVSGKNEAKQQKLENEMEKKKKQHVNVIKKSKHIVSLTWLEGEEMVIVSVNPLKLAENLPPSLEKKLFGT</sequence>
<comment type="caution">
    <text evidence="4">The sequence shown here is derived from an EMBL/GenBank/DDBJ whole genome shotgun (WGS) entry which is preliminary data.</text>
</comment>
<keyword evidence="2" id="KW-0175">Coiled coil</keyword>
<feature type="repeat" description="WD" evidence="1">
    <location>
        <begin position="14"/>
        <end position="48"/>
    </location>
</feature>
<name>A0ABR1B102_POLSC</name>
<dbReference type="PANTHER" id="PTHR44163">
    <property type="entry name" value="U3 SMALL NUCLEOLAR RNA-ASSOCIATED PROTEIN 4 HOMOLOG"/>
    <property type="match status" value="1"/>
</dbReference>
<dbReference type="EMBL" id="JAWJWF010000004">
    <property type="protein sequence ID" value="KAK6633197.1"/>
    <property type="molecule type" value="Genomic_DNA"/>
</dbReference>